<keyword evidence="1" id="KW-0145">Chemotaxis</keyword>
<dbReference type="PANTHER" id="PTHR43531">
    <property type="entry name" value="PROTEIN ICFG"/>
    <property type="match status" value="1"/>
</dbReference>
<dbReference type="PROSITE" id="PS50111">
    <property type="entry name" value="CHEMOTAXIS_TRANSDUC_2"/>
    <property type="match status" value="1"/>
</dbReference>
<dbReference type="AlphaFoldDB" id="A0A9D1UCJ7"/>
<comment type="caution">
    <text evidence="5">The sequence shown here is derived from an EMBL/GenBank/DDBJ whole genome shotgun (WGS) entry which is preliminary data.</text>
</comment>
<protein>
    <submittedName>
        <fullName evidence="5">PocR ligand-binding domain-containing protein</fullName>
    </submittedName>
</protein>
<dbReference type="PANTHER" id="PTHR43531:SF11">
    <property type="entry name" value="METHYL-ACCEPTING CHEMOTAXIS PROTEIN 3"/>
    <property type="match status" value="1"/>
</dbReference>
<dbReference type="Proteomes" id="UP000824265">
    <property type="component" value="Unassembled WGS sequence"/>
</dbReference>
<dbReference type="GO" id="GO:0005886">
    <property type="term" value="C:plasma membrane"/>
    <property type="evidence" value="ECO:0007669"/>
    <property type="project" value="TreeGrafter"/>
</dbReference>
<reference evidence="5" key="2">
    <citation type="submission" date="2021-04" db="EMBL/GenBank/DDBJ databases">
        <authorList>
            <person name="Gilroy R."/>
        </authorList>
    </citation>
    <scope>NUCLEOTIDE SEQUENCE</scope>
    <source>
        <strain evidence="5">CHK195-6426</strain>
    </source>
</reference>
<evidence type="ECO:0000256" key="2">
    <source>
        <dbReference type="ARBA" id="ARBA00029447"/>
    </source>
</evidence>
<evidence type="ECO:0000313" key="5">
    <source>
        <dbReference type="EMBL" id="HIW81465.1"/>
    </source>
</evidence>
<sequence length="257" mass="28618">MHISDFMDMSLLQKIQDRFSDATGLAAIAVDEEGNYITEGSNFTDFCMEYTRKSKEGCRRCVKCDNECTGTYFCHAGLMDFSNDIVVDGVKLGAMIGGQVLPMEPEEEKFREIARELGINEEAYIEALHKVPVRTEKSIRAAAEFLGIVVNQMVNLEYLKSKDSKRLASFDEDLKSATDSVESIRKNTRKLDDISTKQNILSLNASIEAARAGTSGAGFAVVAKQMGELSQQSKTIYQEIERLSEEIHKSVIKMNGK</sequence>
<dbReference type="Pfam" id="PF00015">
    <property type="entry name" value="MCPsignal"/>
    <property type="match status" value="1"/>
</dbReference>
<evidence type="ECO:0000256" key="3">
    <source>
        <dbReference type="PROSITE-ProRule" id="PRU00284"/>
    </source>
</evidence>
<keyword evidence="3" id="KW-0807">Transducer</keyword>
<gene>
    <name evidence="5" type="ORF">H9742_08115</name>
</gene>
<proteinExistence type="inferred from homology"/>
<organism evidence="5 6">
    <name type="scientific">Candidatus Acetatifactor stercoripullorum</name>
    <dbReference type="NCBI Taxonomy" id="2838414"/>
    <lineage>
        <taxon>Bacteria</taxon>
        <taxon>Bacillati</taxon>
        <taxon>Bacillota</taxon>
        <taxon>Clostridia</taxon>
        <taxon>Lachnospirales</taxon>
        <taxon>Lachnospiraceae</taxon>
        <taxon>Acetatifactor</taxon>
    </lineage>
</organism>
<dbReference type="GO" id="GO:0007165">
    <property type="term" value="P:signal transduction"/>
    <property type="evidence" value="ECO:0007669"/>
    <property type="project" value="UniProtKB-KW"/>
</dbReference>
<dbReference type="Pfam" id="PF10114">
    <property type="entry name" value="PocR"/>
    <property type="match status" value="1"/>
</dbReference>
<dbReference type="GO" id="GO:0006935">
    <property type="term" value="P:chemotaxis"/>
    <property type="evidence" value="ECO:0007669"/>
    <property type="project" value="UniProtKB-KW"/>
</dbReference>
<dbReference type="InterPro" id="IPR018771">
    <property type="entry name" value="PocR_dom"/>
</dbReference>
<dbReference type="EMBL" id="DXGH01000042">
    <property type="protein sequence ID" value="HIW81465.1"/>
    <property type="molecule type" value="Genomic_DNA"/>
</dbReference>
<evidence type="ECO:0000256" key="1">
    <source>
        <dbReference type="ARBA" id="ARBA00022500"/>
    </source>
</evidence>
<accession>A0A9D1UCJ7</accession>
<evidence type="ECO:0000313" key="6">
    <source>
        <dbReference type="Proteomes" id="UP000824265"/>
    </source>
</evidence>
<dbReference type="SUPFAM" id="SSF58104">
    <property type="entry name" value="Methyl-accepting chemotaxis protein (MCP) signaling domain"/>
    <property type="match status" value="1"/>
</dbReference>
<name>A0A9D1UCJ7_9FIRM</name>
<dbReference type="InterPro" id="IPR004089">
    <property type="entry name" value="MCPsignal_dom"/>
</dbReference>
<dbReference type="GO" id="GO:0004888">
    <property type="term" value="F:transmembrane signaling receptor activity"/>
    <property type="evidence" value="ECO:0007669"/>
    <property type="project" value="TreeGrafter"/>
</dbReference>
<reference evidence="5" key="1">
    <citation type="journal article" date="2021" name="PeerJ">
        <title>Extensive microbial diversity within the chicken gut microbiome revealed by metagenomics and culture.</title>
        <authorList>
            <person name="Gilroy R."/>
            <person name="Ravi A."/>
            <person name="Getino M."/>
            <person name="Pursley I."/>
            <person name="Horton D.L."/>
            <person name="Alikhan N.F."/>
            <person name="Baker D."/>
            <person name="Gharbi K."/>
            <person name="Hall N."/>
            <person name="Watson M."/>
            <person name="Adriaenssens E.M."/>
            <person name="Foster-Nyarko E."/>
            <person name="Jarju S."/>
            <person name="Secka A."/>
            <person name="Antonio M."/>
            <person name="Oren A."/>
            <person name="Chaudhuri R.R."/>
            <person name="La Ragione R."/>
            <person name="Hildebrand F."/>
            <person name="Pallen M.J."/>
        </authorList>
    </citation>
    <scope>NUCLEOTIDE SEQUENCE</scope>
    <source>
        <strain evidence="5">CHK195-6426</strain>
    </source>
</reference>
<comment type="similarity">
    <text evidence="2">Belongs to the methyl-accepting chemotaxis (MCP) protein family.</text>
</comment>
<dbReference type="Gene3D" id="1.10.287.950">
    <property type="entry name" value="Methyl-accepting chemotaxis protein"/>
    <property type="match status" value="1"/>
</dbReference>
<feature type="domain" description="Methyl-accepting transducer" evidence="4">
    <location>
        <begin position="174"/>
        <end position="251"/>
    </location>
</feature>
<evidence type="ECO:0000259" key="4">
    <source>
        <dbReference type="PROSITE" id="PS50111"/>
    </source>
</evidence>
<dbReference type="InterPro" id="IPR051310">
    <property type="entry name" value="MCP_chemotaxis"/>
</dbReference>